<dbReference type="OrthoDB" id="5563016at2759"/>
<organism evidence="2 3">
    <name type="scientific">Kockovaella imperatae</name>
    <dbReference type="NCBI Taxonomy" id="4999"/>
    <lineage>
        <taxon>Eukaryota</taxon>
        <taxon>Fungi</taxon>
        <taxon>Dikarya</taxon>
        <taxon>Basidiomycota</taxon>
        <taxon>Agaricomycotina</taxon>
        <taxon>Tremellomycetes</taxon>
        <taxon>Tremellales</taxon>
        <taxon>Cuniculitremaceae</taxon>
        <taxon>Kockovaella</taxon>
    </lineage>
</organism>
<dbReference type="InParanoid" id="A0A1Y1UKZ2"/>
<dbReference type="STRING" id="4999.A0A1Y1UKZ2"/>
<proteinExistence type="predicted"/>
<protein>
    <submittedName>
        <fullName evidence="2">Uncharacterized protein</fullName>
    </submittedName>
</protein>
<feature type="compositionally biased region" description="Low complexity" evidence="1">
    <location>
        <begin position="61"/>
        <end position="81"/>
    </location>
</feature>
<feature type="compositionally biased region" description="Polar residues" evidence="1">
    <location>
        <begin position="333"/>
        <end position="363"/>
    </location>
</feature>
<gene>
    <name evidence="2" type="ORF">BD324DRAFT_378901</name>
</gene>
<feature type="region of interest" description="Disordered" evidence="1">
    <location>
        <begin position="570"/>
        <end position="589"/>
    </location>
</feature>
<feature type="compositionally biased region" description="Basic and acidic residues" evidence="1">
    <location>
        <begin position="321"/>
        <end position="332"/>
    </location>
</feature>
<dbReference type="GeneID" id="33554436"/>
<keyword evidence="3" id="KW-1185">Reference proteome</keyword>
<feature type="compositionally biased region" description="Gly residues" evidence="1">
    <location>
        <begin position="182"/>
        <end position="191"/>
    </location>
</feature>
<feature type="region of interest" description="Disordered" evidence="1">
    <location>
        <begin position="171"/>
        <end position="208"/>
    </location>
</feature>
<feature type="region of interest" description="Disordered" evidence="1">
    <location>
        <begin position="220"/>
        <end position="476"/>
    </location>
</feature>
<feature type="compositionally biased region" description="Polar residues" evidence="1">
    <location>
        <begin position="22"/>
        <end position="43"/>
    </location>
</feature>
<accession>A0A1Y1UKZ2</accession>
<feature type="compositionally biased region" description="Low complexity" evidence="1">
    <location>
        <begin position="421"/>
        <end position="442"/>
    </location>
</feature>
<feature type="region of interest" description="Disordered" evidence="1">
    <location>
        <begin position="650"/>
        <end position="673"/>
    </location>
</feature>
<sequence length="972" mass="103173">MAAIHMQAAAPPPRPPMDRSASFDQTRSRSAQSYHSTSRSSSPAVRPQTYAHAASGSQSLSHSRTNSSASGSASSSPYVHSQPFGAPNYFPQPPPRPSLPSSMYSLPHSQSWSTTALPTNSFYPPPMLPPYGHQQVYPNYAQTPAEFAAWANAYHHMMAASMAASGDYANGQGMPPPPLTEFGGGGGAGGGGDRKRTHSGPSQSHGYNQHVLHQHHHPYDAQYDHHGMSHPSKSISGPSHVHGHGGPHPYKKNDIKPAKENIPTVPKSTSTPAFPTYPSRLSSDSSESFEHHHQQHHHHHRQSSMDSPSSSIHAQRPPIAPRKDSAHMDRSKLSTSPAPSVRSSTSPAPTIKAVTSNQQSQPLHSGPIANGTNTPQPTHASRPSPLSQHATAVAPTPASPPEKVKNGLKSRLKKALEKDAAASSKKSSSSSSSSSAAAAPSAITKQTHANSPSLNSNHSVTPPTTPPQASDLATPSAPFTVAHPQAMGSEISVAYTERTATGAPSFSELNQSGGKKRSLFRMRNMSTDNISLSSTVSSASMMIRKMGSLGKLARRNSLMGISKIFKDKPKDEDAALPEKEAKMSKKDKKAAKKAAAAAAVAGGKGQAAPVELSHATAEQDRFAAGLTEAEREEEDRVLAGLSPAAKLARQHTLRSKAEASEREAQRLSQISTTSSDVSGELAWDYNKANRNGGVLPPISSVTEESGPVYSPSGTIVRVASRQPPNLVHAVAVSEHEYDSADDSSDGETVEDVTLHLANARLSDGAADRAFREAWGNAWIDKNAVPRKGILKNALSSEDLEATARRQRSSSAADHTAHLTRGPMSSPNINADKIDGLDHTTRTEHLMTASPTPASPADSLSGSLSTGPDGQHFPYQNPAHNTSAPTLSLLGSSKPLVPRALTAPTPAKRRIIWAPACAVYSTYDSGTYDRRSGPATCNQLTPELAMQIKQELNAFKLEMPIHPASRDNTHYFA</sequence>
<reference evidence="2 3" key="1">
    <citation type="submission" date="2017-03" db="EMBL/GenBank/DDBJ databases">
        <title>Widespread Adenine N6-methylation of Active Genes in Fungi.</title>
        <authorList>
            <consortium name="DOE Joint Genome Institute"/>
            <person name="Mondo S.J."/>
            <person name="Dannebaum R.O."/>
            <person name="Kuo R.C."/>
            <person name="Louie K.B."/>
            <person name="Bewick A.J."/>
            <person name="Labutti K."/>
            <person name="Haridas S."/>
            <person name="Kuo A."/>
            <person name="Salamov A."/>
            <person name="Ahrendt S.R."/>
            <person name="Lau R."/>
            <person name="Bowen B.P."/>
            <person name="Lipzen A."/>
            <person name="Sullivan W."/>
            <person name="Andreopoulos W.B."/>
            <person name="Clum A."/>
            <person name="Lindquist E."/>
            <person name="Daum C."/>
            <person name="Northen T.R."/>
            <person name="Ramamoorthy G."/>
            <person name="Schmitz R.J."/>
            <person name="Gryganskyi A."/>
            <person name="Culley D."/>
            <person name="Magnuson J."/>
            <person name="James T.Y."/>
            <person name="O'Malley M.A."/>
            <person name="Stajich J.E."/>
            <person name="Spatafora J.W."/>
            <person name="Visel A."/>
            <person name="Grigoriev I.V."/>
        </authorList>
    </citation>
    <scope>NUCLEOTIDE SEQUENCE [LARGE SCALE GENOMIC DNA]</scope>
    <source>
        <strain evidence="2 3">NRRL Y-17943</strain>
    </source>
</reference>
<evidence type="ECO:0000256" key="1">
    <source>
        <dbReference type="SAM" id="MobiDB-lite"/>
    </source>
</evidence>
<name>A0A1Y1UKZ2_9TREE</name>
<dbReference type="EMBL" id="NBSH01000004">
    <property type="protein sequence ID" value="ORX38720.1"/>
    <property type="molecule type" value="Genomic_DNA"/>
</dbReference>
<dbReference type="AlphaFoldDB" id="A0A1Y1UKZ2"/>
<feature type="region of interest" description="Disordered" evidence="1">
    <location>
        <begin position="846"/>
        <end position="885"/>
    </location>
</feature>
<feature type="compositionally biased region" description="Polar residues" evidence="1">
    <location>
        <begin position="857"/>
        <end position="867"/>
    </location>
</feature>
<comment type="caution">
    <text evidence="2">The sequence shown here is derived from an EMBL/GenBank/DDBJ whole genome shotgun (WGS) entry which is preliminary data.</text>
</comment>
<feature type="region of interest" description="Disordered" evidence="1">
    <location>
        <begin position="1"/>
        <end position="110"/>
    </location>
</feature>
<evidence type="ECO:0000313" key="3">
    <source>
        <dbReference type="Proteomes" id="UP000193218"/>
    </source>
</evidence>
<feature type="compositionally biased region" description="Basic residues" evidence="1">
    <location>
        <begin position="293"/>
        <end position="302"/>
    </location>
</feature>
<dbReference type="Proteomes" id="UP000193218">
    <property type="component" value="Unassembled WGS sequence"/>
</dbReference>
<dbReference type="RefSeq" id="XP_021872642.1">
    <property type="nucleotide sequence ID" value="XM_022012628.1"/>
</dbReference>
<evidence type="ECO:0000313" key="2">
    <source>
        <dbReference type="EMBL" id="ORX38720.1"/>
    </source>
</evidence>
<feature type="compositionally biased region" description="Basic and acidic residues" evidence="1">
    <location>
        <begin position="570"/>
        <end position="584"/>
    </location>
</feature>
<feature type="compositionally biased region" description="Polar residues" evidence="1">
    <location>
        <begin position="443"/>
        <end position="473"/>
    </location>
</feature>
<feature type="compositionally biased region" description="Basic and acidic residues" evidence="1">
    <location>
        <begin position="655"/>
        <end position="665"/>
    </location>
</feature>
<feature type="region of interest" description="Disordered" evidence="1">
    <location>
        <begin position="800"/>
        <end position="834"/>
    </location>
</feature>
<feature type="compositionally biased region" description="Low complexity" evidence="1">
    <location>
        <begin position="99"/>
        <end position="109"/>
    </location>
</feature>
<feature type="compositionally biased region" description="Polar residues" evidence="1">
    <location>
        <begin position="370"/>
        <end position="389"/>
    </location>
</feature>